<accession>A0A9P5YMX5</accession>
<dbReference type="Pfam" id="PF00270">
    <property type="entry name" value="DEAD"/>
    <property type="match status" value="1"/>
</dbReference>
<dbReference type="InterPro" id="IPR011545">
    <property type="entry name" value="DEAD/DEAH_box_helicase_dom"/>
</dbReference>
<organism evidence="2 3">
    <name type="scientific">Pholiota conissans</name>
    <dbReference type="NCBI Taxonomy" id="109636"/>
    <lineage>
        <taxon>Eukaryota</taxon>
        <taxon>Fungi</taxon>
        <taxon>Dikarya</taxon>
        <taxon>Basidiomycota</taxon>
        <taxon>Agaricomycotina</taxon>
        <taxon>Agaricomycetes</taxon>
        <taxon>Agaricomycetidae</taxon>
        <taxon>Agaricales</taxon>
        <taxon>Agaricineae</taxon>
        <taxon>Strophariaceae</taxon>
        <taxon>Pholiota</taxon>
    </lineage>
</organism>
<dbReference type="OrthoDB" id="10261556at2759"/>
<comment type="caution">
    <text evidence="2">The sequence shown here is derived from an EMBL/GenBank/DDBJ whole genome shotgun (WGS) entry which is preliminary data.</text>
</comment>
<dbReference type="Gene3D" id="3.40.50.300">
    <property type="entry name" value="P-loop containing nucleotide triphosphate hydrolases"/>
    <property type="match status" value="1"/>
</dbReference>
<dbReference type="GO" id="GO:0003676">
    <property type="term" value="F:nucleic acid binding"/>
    <property type="evidence" value="ECO:0007669"/>
    <property type="project" value="InterPro"/>
</dbReference>
<dbReference type="GO" id="GO:0005524">
    <property type="term" value="F:ATP binding"/>
    <property type="evidence" value="ECO:0007669"/>
    <property type="project" value="InterPro"/>
</dbReference>
<reference evidence="2" key="1">
    <citation type="submission" date="2020-11" db="EMBL/GenBank/DDBJ databases">
        <authorList>
            <consortium name="DOE Joint Genome Institute"/>
            <person name="Ahrendt S."/>
            <person name="Riley R."/>
            <person name="Andreopoulos W."/>
            <person name="Labutti K."/>
            <person name="Pangilinan J."/>
            <person name="Ruiz-Duenas F.J."/>
            <person name="Barrasa J.M."/>
            <person name="Sanchez-Garcia M."/>
            <person name="Camarero S."/>
            <person name="Miyauchi S."/>
            <person name="Serrano A."/>
            <person name="Linde D."/>
            <person name="Babiker R."/>
            <person name="Drula E."/>
            <person name="Ayuso-Fernandez I."/>
            <person name="Pacheco R."/>
            <person name="Padilla G."/>
            <person name="Ferreira P."/>
            <person name="Barriuso J."/>
            <person name="Kellner H."/>
            <person name="Castanera R."/>
            <person name="Alfaro M."/>
            <person name="Ramirez L."/>
            <person name="Pisabarro A.G."/>
            <person name="Kuo A."/>
            <person name="Tritt A."/>
            <person name="Lipzen A."/>
            <person name="He G."/>
            <person name="Yan M."/>
            <person name="Ng V."/>
            <person name="Cullen D."/>
            <person name="Martin F."/>
            <person name="Rosso M.-N."/>
            <person name="Henrissat B."/>
            <person name="Hibbett D."/>
            <person name="Martinez A.T."/>
            <person name="Grigoriev I.V."/>
        </authorList>
    </citation>
    <scope>NUCLEOTIDE SEQUENCE</scope>
    <source>
        <strain evidence="2">CIRM-BRFM 674</strain>
    </source>
</reference>
<dbReference type="AlphaFoldDB" id="A0A9P5YMX5"/>
<evidence type="ECO:0000259" key="1">
    <source>
        <dbReference type="Pfam" id="PF00270"/>
    </source>
</evidence>
<keyword evidence="3" id="KW-1185">Reference proteome</keyword>
<name>A0A9P5YMX5_9AGAR</name>
<protein>
    <recommendedName>
        <fullName evidence="1">DEAD/DEAH-box helicase domain-containing protein</fullName>
    </recommendedName>
</protein>
<dbReference type="Proteomes" id="UP000807469">
    <property type="component" value="Unassembled WGS sequence"/>
</dbReference>
<gene>
    <name evidence="2" type="ORF">BDN70DRAFT_567418</name>
</gene>
<evidence type="ECO:0000313" key="3">
    <source>
        <dbReference type="Proteomes" id="UP000807469"/>
    </source>
</evidence>
<feature type="domain" description="DEAD/DEAH-box helicase" evidence="1">
    <location>
        <begin position="31"/>
        <end position="80"/>
    </location>
</feature>
<dbReference type="EMBL" id="MU155674">
    <property type="protein sequence ID" value="KAF9471509.1"/>
    <property type="molecule type" value="Genomic_DNA"/>
</dbReference>
<dbReference type="SUPFAM" id="SSF52540">
    <property type="entry name" value="P-loop containing nucleoside triphosphate hydrolases"/>
    <property type="match status" value="1"/>
</dbReference>
<dbReference type="InterPro" id="IPR027417">
    <property type="entry name" value="P-loop_NTPase"/>
</dbReference>
<proteinExistence type="predicted"/>
<evidence type="ECO:0000313" key="2">
    <source>
        <dbReference type="EMBL" id="KAF9471509.1"/>
    </source>
</evidence>
<sequence length="83" mass="9011">MDGTADPRLDNAEIRCDEHVGIKFKLLSPSTKQKDVIESAQAGGGKTMSFWIPVLMALEDGEDKMSIVVTPLNLLGKQNVDVP</sequence>